<evidence type="ECO:0000313" key="2">
    <source>
        <dbReference type="EMBL" id="SDK36602.1"/>
    </source>
</evidence>
<feature type="transmembrane region" description="Helical" evidence="1">
    <location>
        <begin position="67"/>
        <end position="97"/>
    </location>
</feature>
<feature type="transmembrane region" description="Helical" evidence="1">
    <location>
        <begin position="29"/>
        <end position="55"/>
    </location>
</feature>
<feature type="transmembrane region" description="Helical" evidence="1">
    <location>
        <begin position="117"/>
        <end position="136"/>
    </location>
</feature>
<sequence>MKPDRLLLGGIALLALAAAATLLVGQLAASTWLAAVLVWGSLPLGALPILMVHGLTGGRWGEQGRPLLLAVLATLPLLVAALLPLLLGLPALFAWTLPAEELSHLVRNKLAYLNPTFFILRTLAYCALWLWLAYLLSARRARGEGMHAGGLVLWLLAVTFFSFDWFMSLEPEFYSDVYGLMLGANMVAAAFAWILLLGAREMEAAARRDIANIWLGVLLSWVLFAYSQYIVVWSANLPDEILWYIHRSAGVWRPVSVVSFGLFFLLPFLILLSGHAKGRPGWLMLAAASCLLGHVLQIGWLLLPAFDHDGLWQLLLLCLLTALSGALFFALYRRRHRDQGRAAREVRYG</sequence>
<protein>
    <recommendedName>
        <fullName evidence="4">Quinol:cytochrome c oxidoreductase quinone-binding subunit 2</fullName>
    </recommendedName>
</protein>
<feature type="transmembrane region" description="Helical" evidence="1">
    <location>
        <begin position="148"/>
        <end position="166"/>
    </location>
</feature>
<keyword evidence="1" id="KW-0472">Membrane</keyword>
<name>A0A1G9BAK0_9GAMM</name>
<feature type="transmembrane region" description="Helical" evidence="1">
    <location>
        <begin position="211"/>
        <end position="231"/>
    </location>
</feature>
<organism evidence="2 3">
    <name type="scientific">Microbulbifer yueqingensis</name>
    <dbReference type="NCBI Taxonomy" id="658219"/>
    <lineage>
        <taxon>Bacteria</taxon>
        <taxon>Pseudomonadati</taxon>
        <taxon>Pseudomonadota</taxon>
        <taxon>Gammaproteobacteria</taxon>
        <taxon>Cellvibrionales</taxon>
        <taxon>Microbulbiferaceae</taxon>
        <taxon>Microbulbifer</taxon>
    </lineage>
</organism>
<evidence type="ECO:0000313" key="3">
    <source>
        <dbReference type="Proteomes" id="UP000199305"/>
    </source>
</evidence>
<dbReference type="OrthoDB" id="140980at2"/>
<feature type="transmembrane region" description="Helical" evidence="1">
    <location>
        <begin position="283"/>
        <end position="306"/>
    </location>
</feature>
<dbReference type="PANTHER" id="PTHR43044:SF1">
    <property type="entry name" value="QUINOL:CYTOCHROME C OXIDOREDUCTASE QUINONE-BINDING SUBUNIT 2"/>
    <property type="match status" value="1"/>
</dbReference>
<dbReference type="RefSeq" id="WP_091513463.1">
    <property type="nucleotide sequence ID" value="NZ_FNFH01000004.1"/>
</dbReference>
<proteinExistence type="predicted"/>
<dbReference type="EMBL" id="FNFH01000004">
    <property type="protein sequence ID" value="SDK36602.1"/>
    <property type="molecule type" value="Genomic_DNA"/>
</dbReference>
<accession>A0A1G9BAK0</accession>
<reference evidence="3" key="1">
    <citation type="submission" date="2016-10" db="EMBL/GenBank/DDBJ databases">
        <authorList>
            <person name="Varghese N."/>
            <person name="Submissions S."/>
        </authorList>
    </citation>
    <scope>NUCLEOTIDE SEQUENCE [LARGE SCALE GENOMIC DNA]</scope>
    <source>
        <strain evidence="3">CGMCC 1.10658</strain>
    </source>
</reference>
<dbReference type="Proteomes" id="UP000199305">
    <property type="component" value="Unassembled WGS sequence"/>
</dbReference>
<evidence type="ECO:0008006" key="4">
    <source>
        <dbReference type="Google" id="ProtNLM"/>
    </source>
</evidence>
<feature type="transmembrane region" description="Helical" evidence="1">
    <location>
        <begin position="312"/>
        <end position="332"/>
    </location>
</feature>
<keyword evidence="3" id="KW-1185">Reference proteome</keyword>
<dbReference type="STRING" id="658219.SAMN05216212_2176"/>
<dbReference type="PANTHER" id="PTHR43044">
    <property type="match status" value="1"/>
</dbReference>
<feature type="transmembrane region" description="Helical" evidence="1">
    <location>
        <begin position="178"/>
        <end position="199"/>
    </location>
</feature>
<evidence type="ECO:0000256" key="1">
    <source>
        <dbReference type="SAM" id="Phobius"/>
    </source>
</evidence>
<dbReference type="AlphaFoldDB" id="A0A1G9BAK0"/>
<feature type="transmembrane region" description="Helical" evidence="1">
    <location>
        <begin position="251"/>
        <end position="271"/>
    </location>
</feature>
<keyword evidence="1" id="KW-0812">Transmembrane</keyword>
<keyword evidence="1" id="KW-1133">Transmembrane helix</keyword>
<gene>
    <name evidence="2" type="ORF">SAMN05216212_2176</name>
</gene>